<dbReference type="GO" id="GO:0006865">
    <property type="term" value="P:amino acid transport"/>
    <property type="evidence" value="ECO:0007669"/>
    <property type="project" value="TreeGrafter"/>
</dbReference>
<dbReference type="Gene3D" id="3.40.190.10">
    <property type="entry name" value="Periplasmic binding protein-like II"/>
    <property type="match status" value="2"/>
</dbReference>
<evidence type="ECO:0000256" key="4">
    <source>
        <dbReference type="SAM" id="SignalP"/>
    </source>
</evidence>
<dbReference type="EMBL" id="FIZP01000005">
    <property type="protein sequence ID" value="CZE47993.1"/>
    <property type="molecule type" value="Genomic_DNA"/>
</dbReference>
<dbReference type="OrthoDB" id="368476at2"/>
<dbReference type="SUPFAM" id="SSF53850">
    <property type="entry name" value="Periplasmic binding protein-like II"/>
    <property type="match status" value="1"/>
</dbReference>
<keyword evidence="2" id="KW-0813">Transport</keyword>
<evidence type="ECO:0000256" key="2">
    <source>
        <dbReference type="ARBA" id="ARBA00022448"/>
    </source>
</evidence>
<feature type="chain" id="PRO_5007281586" evidence="4">
    <location>
        <begin position="19"/>
        <end position="269"/>
    </location>
</feature>
<dbReference type="SMART" id="SM00062">
    <property type="entry name" value="PBPb"/>
    <property type="match status" value="1"/>
</dbReference>
<dbReference type="InterPro" id="IPR001638">
    <property type="entry name" value="Solute-binding_3/MltF_N"/>
</dbReference>
<comment type="similarity">
    <text evidence="1">Belongs to the bacterial solute-binding protein 3 family.</text>
</comment>
<dbReference type="Pfam" id="PF00497">
    <property type="entry name" value="SBP_bac_3"/>
    <property type="match status" value="1"/>
</dbReference>
<evidence type="ECO:0000256" key="3">
    <source>
        <dbReference type="ARBA" id="ARBA00022729"/>
    </source>
</evidence>
<keyword evidence="7" id="KW-1185">Reference proteome</keyword>
<proteinExistence type="inferred from homology"/>
<feature type="domain" description="Solute-binding protein family 3/N-terminal" evidence="5">
    <location>
        <begin position="29"/>
        <end position="262"/>
    </location>
</feature>
<protein>
    <submittedName>
        <fullName evidence="6">Amino acid</fullName>
    </submittedName>
</protein>
<dbReference type="Proteomes" id="UP000069632">
    <property type="component" value="Unassembled WGS sequence"/>
</dbReference>
<dbReference type="PANTHER" id="PTHR30085:SF6">
    <property type="entry name" value="ABC TRANSPORTER GLUTAMINE-BINDING PROTEIN GLNH"/>
    <property type="match status" value="1"/>
</dbReference>
<evidence type="ECO:0000313" key="7">
    <source>
        <dbReference type="Proteomes" id="UP000069632"/>
    </source>
</evidence>
<gene>
    <name evidence="6" type="primary">artP_4</name>
    <name evidence="6" type="ORF">ERS672216_01173</name>
</gene>
<dbReference type="SMR" id="A0A128EN91"/>
<organism evidence="6 7">
    <name type="scientific">Campylobacter geochelonis</name>
    <dbReference type="NCBI Taxonomy" id="1780362"/>
    <lineage>
        <taxon>Bacteria</taxon>
        <taxon>Pseudomonadati</taxon>
        <taxon>Campylobacterota</taxon>
        <taxon>Epsilonproteobacteria</taxon>
        <taxon>Campylobacterales</taxon>
        <taxon>Campylobacteraceae</taxon>
        <taxon>Campylobacter</taxon>
    </lineage>
</organism>
<evidence type="ECO:0000313" key="6">
    <source>
        <dbReference type="EMBL" id="CZE47993.1"/>
    </source>
</evidence>
<dbReference type="RefSeq" id="WP_075494215.1">
    <property type="nucleotide sequence ID" value="NZ_CP053844.1"/>
</dbReference>
<keyword evidence="3 4" id="KW-0732">Signal</keyword>
<accession>A0A128EN91</accession>
<dbReference type="PANTHER" id="PTHR30085">
    <property type="entry name" value="AMINO ACID ABC TRANSPORTER PERMEASE"/>
    <property type="match status" value="1"/>
</dbReference>
<dbReference type="InterPro" id="IPR051455">
    <property type="entry name" value="Bact_solute-bind_prot3"/>
</dbReference>
<evidence type="ECO:0000256" key="1">
    <source>
        <dbReference type="ARBA" id="ARBA00010333"/>
    </source>
</evidence>
<dbReference type="AlphaFoldDB" id="A0A128EN91"/>
<dbReference type="GO" id="GO:0030288">
    <property type="term" value="C:outer membrane-bounded periplasmic space"/>
    <property type="evidence" value="ECO:0007669"/>
    <property type="project" value="TreeGrafter"/>
</dbReference>
<name>A0A128EN91_9BACT</name>
<feature type="signal peptide" evidence="4">
    <location>
        <begin position="1"/>
        <end position="18"/>
    </location>
</feature>
<sequence length="269" mass="29847">MKKLFFCIFFLCASMVFAETLKTIQDKKVLRVGVYAEQPPFSTKTSEGYQGFEVELAQALASGIFPNGGGKIEFISVNDGDRIPFLQNDTVDLVIATITKTPERERLIDFSIPYFTVNTAILTRKADKITKLSDLADKTIIVEKNSIAEAYFDAKGYKLLTCSGAMSCYNLLKKGQGDGFANDNLIVLAYPVIDSSVEIGIKNIGSTDLLGIGVKKGNQELLEFINAELIKLSKGGFFAKAFNDTLDPFYKGTAEKKYFLLDDLYRMFM</sequence>
<evidence type="ECO:0000259" key="5">
    <source>
        <dbReference type="SMART" id="SM00062"/>
    </source>
</evidence>
<reference evidence="6 7" key="1">
    <citation type="submission" date="2016-02" db="EMBL/GenBank/DDBJ databases">
        <authorList>
            <consortium name="Pathogen Informatics"/>
        </authorList>
    </citation>
    <scope>NUCLEOTIDE SEQUENCE [LARGE SCALE GENOMIC DNA]</scope>
    <source>
        <strain evidence="6 7">RC20</strain>
    </source>
</reference>
<dbReference type="GO" id="GO:0005576">
    <property type="term" value="C:extracellular region"/>
    <property type="evidence" value="ECO:0007669"/>
    <property type="project" value="TreeGrafter"/>
</dbReference>